<dbReference type="PANTHER" id="PTHR37422">
    <property type="entry name" value="TEICHURONIC ACID BIOSYNTHESIS PROTEIN TUAE"/>
    <property type="match status" value="1"/>
</dbReference>
<dbReference type="OrthoDB" id="665122at2"/>
<comment type="caution">
    <text evidence="8">The sequence shown here is derived from an EMBL/GenBank/DDBJ whole genome shotgun (WGS) entry which is preliminary data.</text>
</comment>
<name>A0A0E9LYK7_9BACT</name>
<dbReference type="EMBL" id="BAZW01000020">
    <property type="protein sequence ID" value="GAO30221.1"/>
    <property type="molecule type" value="Genomic_DNA"/>
</dbReference>
<feature type="transmembrane region" description="Helical" evidence="6">
    <location>
        <begin position="21"/>
        <end position="39"/>
    </location>
</feature>
<feature type="transmembrane region" description="Helical" evidence="6">
    <location>
        <begin position="201"/>
        <end position="220"/>
    </location>
</feature>
<dbReference type="Proteomes" id="UP000032900">
    <property type="component" value="Unassembled WGS sequence"/>
</dbReference>
<keyword evidence="2 6" id="KW-0812">Transmembrane</keyword>
<evidence type="ECO:0000256" key="4">
    <source>
        <dbReference type="ARBA" id="ARBA00023136"/>
    </source>
</evidence>
<keyword evidence="5" id="KW-0802">TPR repeat</keyword>
<accession>A0A0E9LYK7</accession>
<feature type="transmembrane region" description="Helical" evidence="6">
    <location>
        <begin position="414"/>
        <end position="433"/>
    </location>
</feature>
<dbReference type="InterPro" id="IPR011990">
    <property type="entry name" value="TPR-like_helical_dom_sf"/>
</dbReference>
<keyword evidence="3 6" id="KW-1133">Transmembrane helix</keyword>
<dbReference type="PROSITE" id="PS50005">
    <property type="entry name" value="TPR"/>
    <property type="match status" value="1"/>
</dbReference>
<dbReference type="Pfam" id="PF14559">
    <property type="entry name" value="TPR_19"/>
    <property type="match status" value="1"/>
</dbReference>
<dbReference type="STRING" id="1236989.JCM15548_12479"/>
<dbReference type="RefSeq" id="WP_157482650.1">
    <property type="nucleotide sequence ID" value="NZ_BAZW01000020.1"/>
</dbReference>
<feature type="transmembrane region" description="Helical" evidence="6">
    <location>
        <begin position="45"/>
        <end position="62"/>
    </location>
</feature>
<feature type="transmembrane region" description="Helical" evidence="6">
    <location>
        <begin position="167"/>
        <end position="189"/>
    </location>
</feature>
<feature type="domain" description="O-antigen ligase-related" evidence="7">
    <location>
        <begin position="210"/>
        <end position="366"/>
    </location>
</feature>
<proteinExistence type="predicted"/>
<dbReference type="Pfam" id="PF04932">
    <property type="entry name" value="Wzy_C"/>
    <property type="match status" value="1"/>
</dbReference>
<evidence type="ECO:0000259" key="7">
    <source>
        <dbReference type="Pfam" id="PF04932"/>
    </source>
</evidence>
<protein>
    <recommendedName>
        <fullName evidence="7">O-antigen ligase-related domain-containing protein</fullName>
    </recommendedName>
</protein>
<evidence type="ECO:0000256" key="3">
    <source>
        <dbReference type="ARBA" id="ARBA00022989"/>
    </source>
</evidence>
<evidence type="ECO:0000313" key="8">
    <source>
        <dbReference type="EMBL" id="GAO30221.1"/>
    </source>
</evidence>
<keyword evidence="4 6" id="KW-0472">Membrane</keyword>
<feature type="transmembrane region" description="Helical" evidence="6">
    <location>
        <begin position="445"/>
        <end position="466"/>
    </location>
</feature>
<dbReference type="Gene3D" id="1.25.40.10">
    <property type="entry name" value="Tetratricopeptide repeat domain"/>
    <property type="match status" value="1"/>
</dbReference>
<evidence type="ECO:0000313" key="9">
    <source>
        <dbReference type="Proteomes" id="UP000032900"/>
    </source>
</evidence>
<feature type="transmembrane region" description="Helical" evidence="6">
    <location>
        <begin position="102"/>
        <end position="123"/>
    </location>
</feature>
<dbReference type="InterPro" id="IPR051533">
    <property type="entry name" value="WaaL-like"/>
</dbReference>
<organism evidence="8 9">
    <name type="scientific">Geofilum rubicundum JCM 15548</name>
    <dbReference type="NCBI Taxonomy" id="1236989"/>
    <lineage>
        <taxon>Bacteria</taxon>
        <taxon>Pseudomonadati</taxon>
        <taxon>Bacteroidota</taxon>
        <taxon>Bacteroidia</taxon>
        <taxon>Marinilabiliales</taxon>
        <taxon>Marinilabiliaceae</taxon>
        <taxon>Geofilum</taxon>
    </lineage>
</organism>
<comment type="subcellular location">
    <subcellularLocation>
        <location evidence="1">Membrane</location>
        <topology evidence="1">Multi-pass membrane protein</topology>
    </subcellularLocation>
</comment>
<feature type="repeat" description="TPR" evidence="5">
    <location>
        <begin position="505"/>
        <end position="538"/>
    </location>
</feature>
<feature type="transmembrane region" description="Helical" evidence="6">
    <location>
        <begin position="135"/>
        <end position="155"/>
    </location>
</feature>
<dbReference type="InterPro" id="IPR019734">
    <property type="entry name" value="TPR_rpt"/>
</dbReference>
<evidence type="ECO:0000256" key="1">
    <source>
        <dbReference type="ARBA" id="ARBA00004141"/>
    </source>
</evidence>
<feature type="transmembrane region" description="Helical" evidence="6">
    <location>
        <begin position="359"/>
        <end position="378"/>
    </location>
</feature>
<feature type="transmembrane region" description="Helical" evidence="6">
    <location>
        <begin position="256"/>
        <end position="275"/>
    </location>
</feature>
<feature type="transmembrane region" description="Helical" evidence="6">
    <location>
        <begin position="74"/>
        <end position="96"/>
    </location>
</feature>
<dbReference type="GO" id="GO:0016020">
    <property type="term" value="C:membrane"/>
    <property type="evidence" value="ECO:0007669"/>
    <property type="project" value="UniProtKB-SubCell"/>
</dbReference>
<sequence>MKRPAPQKSVLNRLASLKEMLLAAFLFGVIPLLQTKLTFDPSQHLQFTFLSAGLFVYWLIFNKPQLRFSFNNRVSKILLLSLSGYLLYSMVSVAMAGNLADAFYVFIKTGLYFVLLLTFAWRIKGPNTLKNISIVWYLLSSVILVTGYIQVLTLLKNGQLSIPHSTYHLTAIFAHRNLLAETLAFSLPFLVYQFFTTQKSWLKAGTTINLSLTFILLILLSNRTSWLAVIAAALTIVSLMAIKRRFLFKTKGFKQLSMVLLISVAAGSATAYYFADKTSLIHHISTSFNPGEGSTKDRLKLWDRSVKLIAEKPIFGHGLDTWKIEMLKFGSKDYEAVKGEVFYQRPHNDFLWVLAEQGIIGGSLYLLFFLSLLVLAFVTYIRSSNKEDRYLALVVGATMVLYACFSMLSFPKEIIFHNILLFSMTGALINRNIQPSSNHPAQVKPAHFLVLTLLAVALISGSFRLYGEIHTKKALKYRKTNQPHDCIRHINKAQSAFYNVDATSTPIDWYAGAAWFQLKDHKKAERHFEKAYRLNPYHLFVTNDYAGSLFKNGQTNEAIQKYLEVIALAPGHLDSRLNLCALYFNQNRLTKAFEIMANTEPDEESDRYQQTLQIVAAQFIQQYLSDNKVSPDNNFSRQFQKNKENPYFYKTLILKFQHHKADTGTFLDGLINNNL</sequence>
<gene>
    <name evidence="8" type="ORF">JCM15548_12479</name>
</gene>
<dbReference type="SMART" id="SM00028">
    <property type="entry name" value="TPR"/>
    <property type="match status" value="3"/>
</dbReference>
<dbReference type="SUPFAM" id="SSF48452">
    <property type="entry name" value="TPR-like"/>
    <property type="match status" value="1"/>
</dbReference>
<dbReference type="AlphaFoldDB" id="A0A0E9LYK7"/>
<feature type="transmembrane region" description="Helical" evidence="6">
    <location>
        <begin position="390"/>
        <end position="408"/>
    </location>
</feature>
<dbReference type="PANTHER" id="PTHR37422:SF13">
    <property type="entry name" value="LIPOPOLYSACCHARIDE BIOSYNTHESIS PROTEIN PA4999-RELATED"/>
    <property type="match status" value="1"/>
</dbReference>
<dbReference type="InterPro" id="IPR007016">
    <property type="entry name" value="O-antigen_ligase-rel_domated"/>
</dbReference>
<feature type="transmembrane region" description="Helical" evidence="6">
    <location>
        <begin position="226"/>
        <end position="244"/>
    </location>
</feature>
<evidence type="ECO:0000256" key="2">
    <source>
        <dbReference type="ARBA" id="ARBA00022692"/>
    </source>
</evidence>
<reference evidence="8 9" key="1">
    <citation type="journal article" date="2015" name="Microbes Environ.">
        <title>Distribution and evolution of nitrogen fixation genes in the phylum bacteroidetes.</title>
        <authorList>
            <person name="Inoue J."/>
            <person name="Oshima K."/>
            <person name="Suda W."/>
            <person name="Sakamoto M."/>
            <person name="Iino T."/>
            <person name="Noda S."/>
            <person name="Hongoh Y."/>
            <person name="Hattori M."/>
            <person name="Ohkuma M."/>
        </authorList>
    </citation>
    <scope>NUCLEOTIDE SEQUENCE [LARGE SCALE GENOMIC DNA]</scope>
    <source>
        <strain evidence="8">JCM 15548</strain>
    </source>
</reference>
<keyword evidence="9" id="KW-1185">Reference proteome</keyword>
<evidence type="ECO:0000256" key="5">
    <source>
        <dbReference type="PROSITE-ProRule" id="PRU00339"/>
    </source>
</evidence>
<evidence type="ECO:0000256" key="6">
    <source>
        <dbReference type="SAM" id="Phobius"/>
    </source>
</evidence>